<evidence type="ECO:0008006" key="4">
    <source>
        <dbReference type="Google" id="ProtNLM"/>
    </source>
</evidence>
<evidence type="ECO:0000313" key="3">
    <source>
        <dbReference type="Proteomes" id="UP001302274"/>
    </source>
</evidence>
<dbReference type="EMBL" id="JAYGJQ010000002">
    <property type="protein sequence ID" value="MEA9357653.1"/>
    <property type="molecule type" value="Genomic_DNA"/>
</dbReference>
<feature type="signal peptide" evidence="1">
    <location>
        <begin position="1"/>
        <end position="16"/>
    </location>
</feature>
<evidence type="ECO:0000313" key="2">
    <source>
        <dbReference type="EMBL" id="MEA9357653.1"/>
    </source>
</evidence>
<proteinExistence type="predicted"/>
<keyword evidence="1" id="KW-0732">Signal</keyword>
<name>A0ABU5VZ46_9BACT</name>
<comment type="caution">
    <text evidence="2">The sequence shown here is derived from an EMBL/GenBank/DDBJ whole genome shotgun (WGS) entry which is preliminary data.</text>
</comment>
<keyword evidence="3" id="KW-1185">Reference proteome</keyword>
<feature type="chain" id="PRO_5046708616" description="Peptidase C1A papain C-terminal domain-containing protein" evidence="1">
    <location>
        <begin position="17"/>
        <end position="593"/>
    </location>
</feature>
<organism evidence="2 3">
    <name type="scientific">Bacteriovorax antarcticus</name>
    <dbReference type="NCBI Taxonomy" id="3088717"/>
    <lineage>
        <taxon>Bacteria</taxon>
        <taxon>Pseudomonadati</taxon>
        <taxon>Bdellovibrionota</taxon>
        <taxon>Bacteriovoracia</taxon>
        <taxon>Bacteriovoracales</taxon>
        <taxon>Bacteriovoracaceae</taxon>
        <taxon>Bacteriovorax</taxon>
    </lineage>
</organism>
<evidence type="ECO:0000256" key="1">
    <source>
        <dbReference type="SAM" id="SignalP"/>
    </source>
</evidence>
<dbReference type="InterPro" id="IPR038765">
    <property type="entry name" value="Papain-like_cys_pep_sf"/>
</dbReference>
<dbReference type="Gene3D" id="3.90.70.10">
    <property type="entry name" value="Cysteine proteinases"/>
    <property type="match status" value="1"/>
</dbReference>
<dbReference type="RefSeq" id="WP_323577745.1">
    <property type="nucleotide sequence ID" value="NZ_JAYGJQ010000002.1"/>
</dbReference>
<protein>
    <recommendedName>
        <fullName evidence="4">Peptidase C1A papain C-terminal domain-containing protein</fullName>
    </recommendedName>
</protein>
<accession>A0ABU5VZ46</accession>
<dbReference type="Proteomes" id="UP001302274">
    <property type="component" value="Unassembled WGS sequence"/>
</dbReference>
<sequence length="593" mass="65204">MKIGLLLSLISLNAFALDCGDIPEGKVVRLDQGSGSLTKAAVQDQDGIGSCFANQGALMLQAIIPGNPNLSYLNLGLYYATDKTLKDRRAKGDKTYTRNLTGTNGQVTAVGSGIYTGNTCDTINAALDRQKATNGGVLCKAEDVALEHSFFKGDNNFLDDGDVQEKSLAQASRYMNAYQKTFGNVEDGERRQGQREKADQFKIALNRFVKNSGDAYFSKKCSENNPEVVMTAIENALSRALNDNPQCISGKALSTVGPCQNFGQMGEMLAMGGTTKNSKVAFIQNSKSRASTKKAISPLFQIKSGLPDFMNGLSSALAKSDGLKGTPADKEKFAKMIVSSISPKDMNNIKSDYDRIALNKMDDCKASNVLSYFKDKKDFLEKAKKDVVLCNYSELLNSASELAGTMPAKSFKNMSGFVDFITDKAGLKYDDAIMSLIANDCSPEKRIALPLTLKCERRGFVLDSSDFRGNNISPKAVGMIKENRARIMANMTENRAVGIDICSKFWKEPNYDFHKEDAKTKLNTCGNAGPHGFHAVTAIGYRCKNNRIQYLAQNSWGPNWKLENKEFEIEEGKIWMDEDRMFKNTLNLNYITP</sequence>
<gene>
    <name evidence="2" type="ORF">SHI21_15595</name>
</gene>
<reference evidence="2 3" key="1">
    <citation type="submission" date="2023-11" db="EMBL/GenBank/DDBJ databases">
        <title>A Novel Polar Bacteriovorax (B. antarcticus) Isolated from the Biocrust in Antarctica.</title>
        <authorList>
            <person name="Mun W."/>
            <person name="Choi S.Y."/>
            <person name="Mitchell R.J."/>
        </authorList>
    </citation>
    <scope>NUCLEOTIDE SEQUENCE [LARGE SCALE GENOMIC DNA]</scope>
    <source>
        <strain evidence="2 3">PP10</strain>
    </source>
</reference>
<dbReference type="SUPFAM" id="SSF54001">
    <property type="entry name" value="Cysteine proteinases"/>
    <property type="match status" value="1"/>
</dbReference>